<name>A0A067T0T3_GALM3</name>
<dbReference type="EMBL" id="KL142378">
    <property type="protein sequence ID" value="KDR76805.1"/>
    <property type="molecule type" value="Genomic_DNA"/>
</dbReference>
<keyword evidence="2" id="KW-1185">Reference proteome</keyword>
<evidence type="ECO:0000313" key="1">
    <source>
        <dbReference type="EMBL" id="KDR76805.1"/>
    </source>
</evidence>
<gene>
    <name evidence="1" type="ORF">GALMADRAFT_156166</name>
</gene>
<reference evidence="2" key="1">
    <citation type="journal article" date="2014" name="Proc. Natl. Acad. Sci. U.S.A.">
        <title>Extensive sampling of basidiomycete genomes demonstrates inadequacy of the white-rot/brown-rot paradigm for wood decay fungi.</title>
        <authorList>
            <person name="Riley R."/>
            <person name="Salamov A.A."/>
            <person name="Brown D.W."/>
            <person name="Nagy L.G."/>
            <person name="Floudas D."/>
            <person name="Held B.W."/>
            <person name="Levasseur A."/>
            <person name="Lombard V."/>
            <person name="Morin E."/>
            <person name="Otillar R."/>
            <person name="Lindquist E.A."/>
            <person name="Sun H."/>
            <person name="LaButti K.M."/>
            <person name="Schmutz J."/>
            <person name="Jabbour D."/>
            <person name="Luo H."/>
            <person name="Baker S.E."/>
            <person name="Pisabarro A.G."/>
            <person name="Walton J.D."/>
            <person name="Blanchette R.A."/>
            <person name="Henrissat B."/>
            <person name="Martin F."/>
            <person name="Cullen D."/>
            <person name="Hibbett D.S."/>
            <person name="Grigoriev I.V."/>
        </authorList>
    </citation>
    <scope>NUCLEOTIDE SEQUENCE [LARGE SCALE GENOMIC DNA]</scope>
    <source>
        <strain evidence="2">CBS 339.88</strain>
    </source>
</reference>
<proteinExistence type="predicted"/>
<dbReference type="HOGENOM" id="CLU_915402_0_0_1"/>
<sequence>MIALKTIMGSHIRVSTQFARPSRAHQVHHTPLIFATVAWKSCLVFSVPLCFGLTYGSLLDPITILFYPHADDDLEDGAFATGTYHHAVDFVSFPNFGQSDYDLLFLRSRHVSDVYHRLLGCISHQITLHNRGDNLPSMGWPSAPRCPEVGILLATKSLGGIGVEISGNYEWIWSEGKRLWRQRVGQPPNGTHVKWRGRAEKGTIAAGARTRFVTNIVIITGTPNVQDILVHEYYLPATFALGTKLMLSLMCSPLSKMRLYASVSTICTSEPFRPHVRSLLQHSIFLSLWRKNAITFKHSPTRKA</sequence>
<dbReference type="AlphaFoldDB" id="A0A067T0T3"/>
<dbReference type="Proteomes" id="UP000027222">
    <property type="component" value="Unassembled WGS sequence"/>
</dbReference>
<accession>A0A067T0T3</accession>
<protein>
    <submittedName>
        <fullName evidence="1">Uncharacterized protein</fullName>
    </submittedName>
</protein>
<evidence type="ECO:0000313" key="2">
    <source>
        <dbReference type="Proteomes" id="UP000027222"/>
    </source>
</evidence>
<organism evidence="1 2">
    <name type="scientific">Galerina marginata (strain CBS 339.88)</name>
    <dbReference type="NCBI Taxonomy" id="685588"/>
    <lineage>
        <taxon>Eukaryota</taxon>
        <taxon>Fungi</taxon>
        <taxon>Dikarya</taxon>
        <taxon>Basidiomycota</taxon>
        <taxon>Agaricomycotina</taxon>
        <taxon>Agaricomycetes</taxon>
        <taxon>Agaricomycetidae</taxon>
        <taxon>Agaricales</taxon>
        <taxon>Agaricineae</taxon>
        <taxon>Strophariaceae</taxon>
        <taxon>Galerina</taxon>
    </lineage>
</organism>